<reference evidence="1 2" key="1">
    <citation type="submission" date="2024-08" db="EMBL/GenBank/DDBJ databases">
        <title>Two novel Cytobacillus novel species.</title>
        <authorList>
            <person name="Liu G."/>
        </authorList>
    </citation>
    <scope>NUCLEOTIDE SEQUENCE [LARGE SCALE GENOMIC DNA]</scope>
    <source>
        <strain evidence="1 2">FJAT-54145</strain>
    </source>
</reference>
<gene>
    <name evidence="1" type="ORF">ACFYKX_01010</name>
</gene>
<protein>
    <submittedName>
        <fullName evidence="1">Spo0E family sporulation regulatory protein-aspartic acid phosphatase</fullName>
    </submittedName>
</protein>
<evidence type="ECO:0000313" key="1">
    <source>
        <dbReference type="EMBL" id="MFE8699193.1"/>
    </source>
</evidence>
<dbReference type="InterPro" id="IPR018540">
    <property type="entry name" value="Spo0E-like"/>
</dbReference>
<dbReference type="InterPro" id="IPR036638">
    <property type="entry name" value="HLH_DNA-bd_sf"/>
</dbReference>
<dbReference type="Proteomes" id="UP001601059">
    <property type="component" value="Unassembled WGS sequence"/>
</dbReference>
<proteinExistence type="predicted"/>
<accession>A0ABW6K4T6</accession>
<dbReference type="Gene3D" id="4.10.280.10">
    <property type="entry name" value="Helix-loop-helix DNA-binding domain"/>
    <property type="match status" value="1"/>
</dbReference>
<comment type="caution">
    <text evidence="1">The sequence shown here is derived from an EMBL/GenBank/DDBJ whole genome shotgun (WGS) entry which is preliminary data.</text>
</comment>
<organism evidence="1 2">
    <name type="scientific">Cytobacillus spartinae</name>
    <dbReference type="NCBI Taxonomy" id="3299023"/>
    <lineage>
        <taxon>Bacteria</taxon>
        <taxon>Bacillati</taxon>
        <taxon>Bacillota</taxon>
        <taxon>Bacilli</taxon>
        <taxon>Bacillales</taxon>
        <taxon>Bacillaceae</taxon>
        <taxon>Cytobacillus</taxon>
    </lineage>
</organism>
<dbReference type="EMBL" id="JBIACK010000001">
    <property type="protein sequence ID" value="MFE8699193.1"/>
    <property type="molecule type" value="Genomic_DNA"/>
</dbReference>
<keyword evidence="2" id="KW-1185">Reference proteome</keyword>
<dbReference type="SUPFAM" id="SSF140500">
    <property type="entry name" value="BAS1536-like"/>
    <property type="match status" value="1"/>
</dbReference>
<dbReference type="RefSeq" id="WP_389357192.1">
    <property type="nucleotide sequence ID" value="NZ_JBIACK010000001.1"/>
</dbReference>
<name>A0ABW6K4T6_9BACI</name>
<dbReference type="Pfam" id="PF09388">
    <property type="entry name" value="SpoOE-like"/>
    <property type="match status" value="1"/>
</dbReference>
<dbReference type="InterPro" id="IPR037208">
    <property type="entry name" value="Spo0E-like_sf"/>
</dbReference>
<sequence>MSKQELLTLIEKKRAELIDVAMQNGLNSSTAIRYSQELDTLLNEYNRIFIKKIQTQ</sequence>
<evidence type="ECO:0000313" key="2">
    <source>
        <dbReference type="Proteomes" id="UP001601059"/>
    </source>
</evidence>